<keyword evidence="5 8" id="KW-0808">Transferase</keyword>
<comment type="pathway">
    <text evidence="1 8">Metabolic intermediate biosynthesis; chorismate biosynthesis; chorismate from D-erythrose 4-phosphate and phosphoenolpyruvate: step 6/7.</text>
</comment>
<dbReference type="SUPFAM" id="SSF55205">
    <property type="entry name" value="EPT/RTPC-like"/>
    <property type="match status" value="1"/>
</dbReference>
<dbReference type="GO" id="GO:0009423">
    <property type="term" value="P:chorismate biosynthetic process"/>
    <property type="evidence" value="ECO:0007669"/>
    <property type="project" value="UniProtKB-UniRule"/>
</dbReference>
<protein>
    <recommendedName>
        <fullName evidence="8">3-phosphoshikimate 1-carboxyvinyltransferase</fullName>
        <ecNumber evidence="8">2.5.1.19</ecNumber>
    </recommendedName>
    <alternativeName>
        <fullName evidence="8">5-enolpyruvylshikimate-3-phosphate synthase</fullName>
        <shortName evidence="8">EPSP synthase</shortName>
        <shortName evidence="8">EPSPS</shortName>
    </alternativeName>
</protein>
<evidence type="ECO:0000256" key="1">
    <source>
        <dbReference type="ARBA" id="ARBA00004811"/>
    </source>
</evidence>
<feature type="binding site" evidence="8">
    <location>
        <position position="92"/>
    </location>
    <ligand>
        <name>phosphoenolpyruvate</name>
        <dbReference type="ChEBI" id="CHEBI:58702"/>
    </ligand>
</feature>
<dbReference type="OrthoDB" id="9809920at2"/>
<evidence type="ECO:0000256" key="5">
    <source>
        <dbReference type="ARBA" id="ARBA00022679"/>
    </source>
</evidence>
<evidence type="ECO:0000256" key="8">
    <source>
        <dbReference type="HAMAP-Rule" id="MF_00210"/>
    </source>
</evidence>
<keyword evidence="3 8" id="KW-0963">Cytoplasm</keyword>
<evidence type="ECO:0000256" key="6">
    <source>
        <dbReference type="ARBA" id="ARBA00023141"/>
    </source>
</evidence>
<dbReference type="GO" id="GO:0008652">
    <property type="term" value="P:amino acid biosynthetic process"/>
    <property type="evidence" value="ECO:0007669"/>
    <property type="project" value="UniProtKB-KW"/>
</dbReference>
<feature type="binding site" evidence="8">
    <location>
        <position position="24"/>
    </location>
    <ligand>
        <name>3-phosphoshikimate</name>
        <dbReference type="ChEBI" id="CHEBI:145989"/>
    </ligand>
</feature>
<feature type="domain" description="Enolpyruvate transferase" evidence="9">
    <location>
        <begin position="4"/>
        <end position="421"/>
    </location>
</feature>
<dbReference type="PANTHER" id="PTHR21090">
    <property type="entry name" value="AROM/DEHYDROQUINATE SYNTHASE"/>
    <property type="match status" value="1"/>
</dbReference>
<dbReference type="PIRSF" id="PIRSF000505">
    <property type="entry name" value="EPSPS"/>
    <property type="match status" value="1"/>
</dbReference>
<dbReference type="CDD" id="cd01556">
    <property type="entry name" value="EPSP_synthase"/>
    <property type="match status" value="1"/>
</dbReference>
<keyword evidence="11" id="KW-1185">Reference proteome</keyword>
<comment type="subunit">
    <text evidence="8">Monomer.</text>
</comment>
<feature type="binding site" evidence="8">
    <location>
        <position position="340"/>
    </location>
    <ligand>
        <name>3-phosphoshikimate</name>
        <dbReference type="ChEBI" id="CHEBI:145989"/>
    </ligand>
</feature>
<accession>A0A369B0P2</accession>
<feature type="binding site" evidence="8">
    <location>
        <position position="19"/>
    </location>
    <ligand>
        <name>3-phosphoshikimate</name>
        <dbReference type="ChEBI" id="CHEBI:145989"/>
    </ligand>
</feature>
<dbReference type="GO" id="GO:0005737">
    <property type="term" value="C:cytoplasm"/>
    <property type="evidence" value="ECO:0007669"/>
    <property type="project" value="UniProtKB-SubCell"/>
</dbReference>
<feature type="binding site" evidence="8">
    <location>
        <position position="19"/>
    </location>
    <ligand>
        <name>phosphoenolpyruvate</name>
        <dbReference type="ChEBI" id="CHEBI:58702"/>
    </ligand>
</feature>
<evidence type="ECO:0000256" key="7">
    <source>
        <dbReference type="ARBA" id="ARBA00044633"/>
    </source>
</evidence>
<comment type="function">
    <text evidence="8">Catalyzes the transfer of the enolpyruvyl moiety of phosphoenolpyruvate (PEP) to the 5-hydroxyl of shikimate-3-phosphate (S3P) to produce enolpyruvyl shikimate-3-phosphate and inorganic phosphate.</text>
</comment>
<evidence type="ECO:0000259" key="9">
    <source>
        <dbReference type="Pfam" id="PF00275"/>
    </source>
</evidence>
<dbReference type="FunFam" id="3.65.10.10:FF:000005">
    <property type="entry name" value="3-phosphoshikimate 1-carboxyvinyltransferase"/>
    <property type="match status" value="1"/>
</dbReference>
<dbReference type="UniPathway" id="UPA00053">
    <property type="reaction ID" value="UER00089"/>
</dbReference>
<dbReference type="Proteomes" id="UP000253034">
    <property type="component" value="Unassembled WGS sequence"/>
</dbReference>
<feature type="binding site" evidence="8">
    <location>
        <position position="313"/>
    </location>
    <ligand>
        <name>3-phosphoshikimate</name>
        <dbReference type="ChEBI" id="CHEBI:145989"/>
    </ligand>
</feature>
<dbReference type="EC" id="2.5.1.19" evidence="8"/>
<dbReference type="InterPro" id="IPR036968">
    <property type="entry name" value="Enolpyruvate_Tfrase_sf"/>
</dbReference>
<dbReference type="PANTHER" id="PTHR21090:SF5">
    <property type="entry name" value="PENTAFUNCTIONAL AROM POLYPEPTIDE"/>
    <property type="match status" value="1"/>
</dbReference>
<evidence type="ECO:0000313" key="10">
    <source>
        <dbReference type="EMBL" id="RCX13254.1"/>
    </source>
</evidence>
<comment type="catalytic activity">
    <reaction evidence="7">
        <text>3-phosphoshikimate + phosphoenolpyruvate = 5-O-(1-carboxyvinyl)-3-phosphoshikimate + phosphate</text>
        <dbReference type="Rhea" id="RHEA:21256"/>
        <dbReference type="ChEBI" id="CHEBI:43474"/>
        <dbReference type="ChEBI" id="CHEBI:57701"/>
        <dbReference type="ChEBI" id="CHEBI:58702"/>
        <dbReference type="ChEBI" id="CHEBI:145989"/>
        <dbReference type="EC" id="2.5.1.19"/>
    </reaction>
    <physiologicalReaction direction="left-to-right" evidence="7">
        <dbReference type="Rhea" id="RHEA:21257"/>
    </physiologicalReaction>
</comment>
<evidence type="ECO:0000256" key="3">
    <source>
        <dbReference type="ARBA" id="ARBA00022490"/>
    </source>
</evidence>
<dbReference type="AlphaFoldDB" id="A0A369B0P2"/>
<sequence length="424" mass="45565">MLIEQRNSLRGEITLPGDKSISQRAIMFGSLAKGTTEISGLSMSEDCLNTIDCFRRMQVGIQILSDSRVKISGRGLYGLKASPVMLNAGRSGTTIRLLLGSLVGQRFPSSITRDVSSAKKNMSMVLNPLRQMGAIISGRGDGNICPLNIMPSKLHGITYEPSRFETFIKSPILIAGLYSDDRTSVVEAVKSRDHSELMLNYFGANIKVDGLKVSSRKTGELYGQHIHIPGDISIAAYFITAGLIVLNSDITIRNVGVNPTRTGILDVYKSMGAKIELLNKHTVNNEEVSDITVTSSPLKATVIEGSLIPRLIDEIPVIAIAACMAEGTTVIKDLKGFKIKDSGRIKCLIAELCKMGAAAYETEDGMAIEGGRPLKGTVTDGYNDAAIAMSMAVAGLVADGETMVRKTQILEVAYPDFQSVLSSL</sequence>
<dbReference type="EMBL" id="QPJT01000018">
    <property type="protein sequence ID" value="RCX13254.1"/>
    <property type="molecule type" value="Genomic_DNA"/>
</dbReference>
<comment type="caution">
    <text evidence="10">The sequence shown here is derived from an EMBL/GenBank/DDBJ whole genome shotgun (WGS) entry which is preliminary data.</text>
</comment>
<dbReference type="GO" id="GO:0003866">
    <property type="term" value="F:3-phosphoshikimate 1-carboxyvinyltransferase activity"/>
    <property type="evidence" value="ECO:0007669"/>
    <property type="project" value="UniProtKB-UniRule"/>
</dbReference>
<feature type="binding site" evidence="8">
    <location>
        <position position="166"/>
    </location>
    <ligand>
        <name>3-phosphoshikimate</name>
        <dbReference type="ChEBI" id="CHEBI:145989"/>
    </ligand>
</feature>
<keyword evidence="6 8" id="KW-0057">Aromatic amino acid biosynthesis</keyword>
<feature type="binding site" evidence="8">
    <location>
        <position position="20"/>
    </location>
    <ligand>
        <name>3-phosphoshikimate</name>
        <dbReference type="ChEBI" id="CHEBI:145989"/>
    </ligand>
</feature>
<dbReference type="InterPro" id="IPR006264">
    <property type="entry name" value="EPSP_synthase"/>
</dbReference>
<comment type="subcellular location">
    <subcellularLocation>
        <location evidence="8">Cytoplasm</location>
    </subcellularLocation>
</comment>
<dbReference type="RefSeq" id="WP_114298671.1">
    <property type="nucleotide sequence ID" value="NZ_QPJT01000018.1"/>
</dbReference>
<keyword evidence="4 8" id="KW-0028">Amino-acid biosynthesis</keyword>
<reference evidence="10 11" key="1">
    <citation type="submission" date="2018-07" db="EMBL/GenBank/DDBJ databases">
        <title>Genomic Encyclopedia of Type Strains, Phase IV (KMG-IV): sequencing the most valuable type-strain genomes for metagenomic binning, comparative biology and taxonomic classification.</title>
        <authorList>
            <person name="Goeker M."/>
        </authorList>
    </citation>
    <scope>NUCLEOTIDE SEQUENCE [LARGE SCALE GENOMIC DNA]</scope>
    <source>
        <strain evidence="10 11">DSM 27016</strain>
    </source>
</reference>
<evidence type="ECO:0000256" key="4">
    <source>
        <dbReference type="ARBA" id="ARBA00022605"/>
    </source>
</evidence>
<comment type="caution">
    <text evidence="8">Lacks conserved residue(s) required for the propagation of feature annotation.</text>
</comment>
<feature type="binding site" evidence="8">
    <location>
        <position position="344"/>
    </location>
    <ligand>
        <name>phosphoenolpyruvate</name>
        <dbReference type="ChEBI" id="CHEBI:58702"/>
    </ligand>
</feature>
<dbReference type="GO" id="GO:0009073">
    <property type="term" value="P:aromatic amino acid family biosynthetic process"/>
    <property type="evidence" value="ECO:0007669"/>
    <property type="project" value="UniProtKB-KW"/>
</dbReference>
<organism evidence="10 11">
    <name type="scientific">Anaerobacterium chartisolvens</name>
    <dbReference type="NCBI Taxonomy" id="1297424"/>
    <lineage>
        <taxon>Bacteria</taxon>
        <taxon>Bacillati</taxon>
        <taxon>Bacillota</taxon>
        <taxon>Clostridia</taxon>
        <taxon>Eubacteriales</taxon>
        <taxon>Oscillospiraceae</taxon>
        <taxon>Anaerobacterium</taxon>
    </lineage>
</organism>
<dbReference type="NCBIfam" id="TIGR01356">
    <property type="entry name" value="aroA"/>
    <property type="match status" value="1"/>
</dbReference>
<comment type="similarity">
    <text evidence="2 8">Belongs to the EPSP synthase family.</text>
</comment>
<name>A0A369B0P2_9FIRM</name>
<proteinExistence type="inferred from homology"/>
<dbReference type="HAMAP" id="MF_00210">
    <property type="entry name" value="EPSP_synth"/>
    <property type="match status" value="1"/>
</dbReference>
<dbReference type="InterPro" id="IPR001986">
    <property type="entry name" value="Enolpyruvate_Tfrase_dom"/>
</dbReference>
<gene>
    <name evidence="8" type="primary">aroA</name>
    <name evidence="10" type="ORF">DFR58_11872</name>
</gene>
<dbReference type="InterPro" id="IPR013792">
    <property type="entry name" value="RNA3'P_cycl/enolpyr_Trfase_a/b"/>
</dbReference>
<dbReference type="Pfam" id="PF00275">
    <property type="entry name" value="EPSP_synthase"/>
    <property type="match status" value="1"/>
</dbReference>
<evidence type="ECO:0000256" key="2">
    <source>
        <dbReference type="ARBA" id="ARBA00009948"/>
    </source>
</evidence>
<feature type="active site" description="Proton acceptor" evidence="8">
    <location>
        <position position="313"/>
    </location>
</feature>
<evidence type="ECO:0000313" key="11">
    <source>
        <dbReference type="Proteomes" id="UP000253034"/>
    </source>
</evidence>
<dbReference type="Gene3D" id="3.65.10.10">
    <property type="entry name" value="Enolpyruvate transferase domain"/>
    <property type="match status" value="2"/>
</dbReference>